<feature type="compositionally biased region" description="Low complexity" evidence="1">
    <location>
        <begin position="530"/>
        <end position="542"/>
    </location>
</feature>
<feature type="region of interest" description="Disordered" evidence="1">
    <location>
        <begin position="525"/>
        <end position="558"/>
    </location>
</feature>
<feature type="compositionally biased region" description="Polar residues" evidence="1">
    <location>
        <begin position="844"/>
        <end position="855"/>
    </location>
</feature>
<accession>A0A0X3QCB6</accession>
<dbReference type="EMBL" id="GEEE01006219">
    <property type="protein sequence ID" value="JAP57006.1"/>
    <property type="molecule type" value="Transcribed_RNA"/>
</dbReference>
<feature type="compositionally biased region" description="Basic residues" evidence="1">
    <location>
        <begin position="393"/>
        <end position="411"/>
    </location>
</feature>
<feature type="non-terminal residue" evidence="2">
    <location>
        <position position="862"/>
    </location>
</feature>
<feature type="compositionally biased region" description="Basic residues" evidence="1">
    <location>
        <begin position="374"/>
        <end position="385"/>
    </location>
</feature>
<proteinExistence type="predicted"/>
<feature type="region of interest" description="Disordered" evidence="1">
    <location>
        <begin position="570"/>
        <end position="589"/>
    </location>
</feature>
<feature type="region of interest" description="Disordered" evidence="1">
    <location>
        <begin position="789"/>
        <end position="862"/>
    </location>
</feature>
<name>A0A0X3QCB6_SCHSO</name>
<organism evidence="2">
    <name type="scientific">Schistocephalus solidus</name>
    <name type="common">Tapeworm</name>
    <dbReference type="NCBI Taxonomy" id="70667"/>
    <lineage>
        <taxon>Eukaryota</taxon>
        <taxon>Metazoa</taxon>
        <taxon>Spiralia</taxon>
        <taxon>Lophotrochozoa</taxon>
        <taxon>Platyhelminthes</taxon>
        <taxon>Cestoda</taxon>
        <taxon>Eucestoda</taxon>
        <taxon>Diphyllobothriidea</taxon>
        <taxon>Diphyllobothriidae</taxon>
        <taxon>Schistocephalus</taxon>
    </lineage>
</organism>
<sequence>MDENIFSHKDLYSKFHTIIQDPSAEIISEAVCFLSALRETEKLNDVMPKLRLQISEITSHFAQPAAMEQCIKFLLILQFEAQKFLNTSNPDVVDFEFSDWAAELLERLGICTSSRADWRNFIKKALVDRFQQSHGKTLTQIHLNIGLEPPACLPAVDGDDTTGISDSPTFPKDILASPVSSKLKNSDKKSPSVGSLLSPRSIRAAARQSLPRALFTDLIVLSSSDSVPSTRRLSFSTASSFSYVASTGSGRLATPRSPLRCDSKRATPAPQLVLIPAGPSGNSGRSSTKARRKAKTPVKRLLSSNSPAGAGPFGPKGPSPGRRSSRGGKLGSTSSPAPRATSRRPVMQSSCPSPSTSVVGASPITAVTTPLTAKSHRSTPGRRGSHQAEGRRRTGTPRRRSSHNRSHQHHRSVQETPNSKMSYPRWERARMAAAEKTKDKLVIVAESPVKPGSILGSPLRRLRRASSLLEASRPSSFLCGGFLGADSSLSGCGETSVCTSIGMSRAERWRRRQYEEELSLSQFTQPLHASSSSPGCPLSPGSTQTLDGADSSGPARGLRRQSSNLFANLLLSPPDRRRQPKPSLTSIVSSPPVLALSTGNLRVAGPSVDEPQAARNYPSTTTASFYLSTPPKNVFPSLLDVATPTQQKPLTASPFVAAFNSPAPAPSTPLMASSLSSSGLITFGRSVTRPISSRISSSKSEVPISPQVFDEAAMFLGEAEFLRKTTPARSAVAEIVPSPTAKIMSGPIARKRPQLSPTVPFDDHCPSSQKSLKQTRSISVSNFQRDFEDVSPFCGSPGGQLNARSAQAPYSPTTPLRSPLSPLQLSSNSNFRKYQSDFMPPTPGNDSASNRSTGILLSPRKG</sequence>
<gene>
    <name evidence="2" type="ORF">TR143575</name>
</gene>
<dbReference type="AlphaFoldDB" id="A0A0X3QCB6"/>
<feature type="region of interest" description="Disordered" evidence="1">
    <location>
        <begin position="751"/>
        <end position="776"/>
    </location>
</feature>
<evidence type="ECO:0000256" key="1">
    <source>
        <dbReference type="SAM" id="MobiDB-lite"/>
    </source>
</evidence>
<feature type="compositionally biased region" description="Basic residues" evidence="1">
    <location>
        <begin position="288"/>
        <end position="298"/>
    </location>
</feature>
<feature type="compositionally biased region" description="Polar residues" evidence="1">
    <location>
        <begin position="766"/>
        <end position="776"/>
    </location>
</feature>
<reference evidence="2" key="1">
    <citation type="submission" date="2016-01" db="EMBL/GenBank/DDBJ databases">
        <title>Reference transcriptome for the parasite Schistocephalus solidus: insights into the molecular evolution of parasitism.</title>
        <authorList>
            <person name="Hebert F.O."/>
            <person name="Grambauer S."/>
            <person name="Barber I."/>
            <person name="Landry C.R."/>
            <person name="Aubin-Horth N."/>
        </authorList>
    </citation>
    <scope>NUCLEOTIDE SEQUENCE</scope>
</reference>
<feature type="region of interest" description="Disordered" evidence="1">
    <location>
        <begin position="246"/>
        <end position="424"/>
    </location>
</feature>
<protein>
    <submittedName>
        <fullName evidence="2">Uncharacterized protein</fullName>
    </submittedName>
</protein>
<evidence type="ECO:0000313" key="2">
    <source>
        <dbReference type="EMBL" id="JAP57006.1"/>
    </source>
</evidence>
<feature type="compositionally biased region" description="Low complexity" evidence="1">
    <location>
        <begin position="811"/>
        <end position="830"/>
    </location>
</feature>
<feature type="compositionally biased region" description="Polar residues" evidence="1">
    <location>
        <begin position="347"/>
        <end position="372"/>
    </location>
</feature>